<evidence type="ECO:0000256" key="7">
    <source>
        <dbReference type="ARBA" id="ARBA00022989"/>
    </source>
</evidence>
<gene>
    <name evidence="11" type="ORF">KL933_003937</name>
</gene>
<dbReference type="AlphaFoldDB" id="A0AAN6D357"/>
<keyword evidence="7 10" id="KW-1133">Transmembrane helix</keyword>
<sequence>MSVVSGDDVAIRRRIFNSILLLCAFVGLPLWYATTSVHRAELPTAQIYSLSSQLRSFVSYEIPVYVTVPATASGVVAEAQQRLDALLGSFDLPISWHIVLKPGAGGARDYKVELVMDGESDKIYVSPFEDRKIRLYASPTVISNNRVADLIARALVQDVFADEIQMFARYDRPASAIKMPYSPRYHVTLSLLQGGTDPIAWDIEQAAPLFENYLRSLSPYANFTLDSQVQHYGKLSDNIALRYDGDKKAFLLKEADTSTFIDYSEWGLDQNTQSVPVINFVAYVPASAVRPILIENSASNSFIVPQWGGAAILNTDKQVLEYGDLLPVMEIFASQLFQLVGAPSTPKSPAIRTDILTRVQSLQNMHKSIDNLISLCKLCQQLPNISVPDSTREQVERAIERIMEAAAAVKNGRWGLASSLAAEAYVLSDKAFFQKDMVQQMYFPEEHKMAVYTPLLGPFATIMLLGLIRLVNEQRGSAKPKQA</sequence>
<name>A0AAN6D357_9ASCO</name>
<evidence type="ECO:0000256" key="4">
    <source>
        <dbReference type="ARBA" id="ARBA00022502"/>
    </source>
</evidence>
<dbReference type="PANTHER" id="PTHR21072">
    <property type="entry name" value="GPI TRANSAMIDASE COMPONENT PIG-S"/>
    <property type="match status" value="1"/>
</dbReference>
<proteinExistence type="inferred from homology"/>
<evidence type="ECO:0000256" key="6">
    <source>
        <dbReference type="ARBA" id="ARBA00022824"/>
    </source>
</evidence>
<keyword evidence="4" id="KW-0337">GPI-anchor biosynthesis</keyword>
<evidence type="ECO:0000256" key="1">
    <source>
        <dbReference type="ARBA" id="ARBA00004477"/>
    </source>
</evidence>
<evidence type="ECO:0000256" key="8">
    <source>
        <dbReference type="ARBA" id="ARBA00023136"/>
    </source>
</evidence>
<dbReference type="PANTHER" id="PTHR21072:SF13">
    <property type="entry name" value="GPI TRANSAMIDASE COMPONENT PIG-S"/>
    <property type="match status" value="1"/>
</dbReference>
<accession>A0AAN6D357</accession>
<reference evidence="11" key="1">
    <citation type="journal article" date="2021" name="G3 (Bethesda)">
        <title>Genomic diversity, chromosomal rearrangements, and interspecies hybridization in the ogataea polymorpha species complex.</title>
        <authorList>
            <person name="Hanson S.J."/>
            <person name="Cinneide E.O."/>
            <person name="Salzberg L.I."/>
            <person name="Wolfe K.H."/>
            <person name="McGowan J."/>
            <person name="Fitzpatrick D.A."/>
            <person name="Matlin K."/>
        </authorList>
    </citation>
    <scope>NUCLEOTIDE SEQUENCE</scope>
    <source>
        <strain evidence="11">83-405-1</strain>
    </source>
</reference>
<evidence type="ECO:0000313" key="11">
    <source>
        <dbReference type="EMBL" id="KAG7725889.1"/>
    </source>
</evidence>
<protein>
    <recommendedName>
        <fullName evidence="13">GPI transamidase component PIG-S</fullName>
    </recommendedName>
</protein>
<keyword evidence="8 10" id="KW-0472">Membrane</keyword>
<dbReference type="InterPro" id="IPR019540">
    <property type="entry name" value="PtdIno-glycan_biosynth_class_S"/>
</dbReference>
<evidence type="ECO:0000256" key="9">
    <source>
        <dbReference type="ARBA" id="ARBA00023180"/>
    </source>
</evidence>
<comment type="caution">
    <text evidence="11">The sequence shown here is derived from an EMBL/GenBank/DDBJ whole genome shotgun (WGS) entry which is preliminary data.</text>
</comment>
<keyword evidence="9" id="KW-0325">Glycoprotein</keyword>
<evidence type="ECO:0008006" key="13">
    <source>
        <dbReference type="Google" id="ProtNLM"/>
    </source>
</evidence>
<evidence type="ECO:0000313" key="12">
    <source>
        <dbReference type="Proteomes" id="UP000738402"/>
    </source>
</evidence>
<comment type="subcellular location">
    <subcellularLocation>
        <location evidence="1">Endoplasmic reticulum membrane</location>
        <topology evidence="1">Multi-pass membrane protein</topology>
    </subcellularLocation>
</comment>
<dbReference type="GO" id="GO:0006506">
    <property type="term" value="P:GPI anchor biosynthetic process"/>
    <property type="evidence" value="ECO:0007669"/>
    <property type="project" value="UniProtKB-KW"/>
</dbReference>
<evidence type="ECO:0000256" key="10">
    <source>
        <dbReference type="SAM" id="Phobius"/>
    </source>
</evidence>
<evidence type="ECO:0000256" key="2">
    <source>
        <dbReference type="ARBA" id="ARBA00004687"/>
    </source>
</evidence>
<comment type="similarity">
    <text evidence="3">Belongs to the PIGS family.</text>
</comment>
<keyword evidence="5 10" id="KW-0812">Transmembrane</keyword>
<organism evidence="11 12">
    <name type="scientific">Ogataea haglerorum</name>
    <dbReference type="NCBI Taxonomy" id="1937702"/>
    <lineage>
        <taxon>Eukaryota</taxon>
        <taxon>Fungi</taxon>
        <taxon>Dikarya</taxon>
        <taxon>Ascomycota</taxon>
        <taxon>Saccharomycotina</taxon>
        <taxon>Pichiomycetes</taxon>
        <taxon>Pichiales</taxon>
        <taxon>Pichiaceae</taxon>
        <taxon>Ogataea</taxon>
    </lineage>
</organism>
<evidence type="ECO:0000256" key="3">
    <source>
        <dbReference type="ARBA" id="ARBA00005316"/>
    </source>
</evidence>
<feature type="transmembrane region" description="Helical" evidence="10">
    <location>
        <begin position="449"/>
        <end position="471"/>
    </location>
</feature>
<comment type="pathway">
    <text evidence="2">Glycolipid biosynthesis; glycosylphosphatidylinositol-anchor biosynthesis.</text>
</comment>
<dbReference type="Pfam" id="PF10510">
    <property type="entry name" value="PIG-S"/>
    <property type="match status" value="1"/>
</dbReference>
<dbReference type="EMBL" id="JAHLUH010000011">
    <property type="protein sequence ID" value="KAG7725889.1"/>
    <property type="molecule type" value="Genomic_DNA"/>
</dbReference>
<evidence type="ECO:0000256" key="5">
    <source>
        <dbReference type="ARBA" id="ARBA00022692"/>
    </source>
</evidence>
<dbReference type="Proteomes" id="UP000738402">
    <property type="component" value="Unassembled WGS sequence"/>
</dbReference>
<dbReference type="GO" id="GO:0042765">
    <property type="term" value="C:GPI-anchor transamidase complex"/>
    <property type="evidence" value="ECO:0007669"/>
    <property type="project" value="InterPro"/>
</dbReference>
<dbReference type="GO" id="GO:0016255">
    <property type="term" value="P:attachment of GPI anchor to protein"/>
    <property type="evidence" value="ECO:0007669"/>
    <property type="project" value="InterPro"/>
</dbReference>
<keyword evidence="6" id="KW-0256">Endoplasmic reticulum</keyword>